<organism evidence="2 3">
    <name type="scientific">Blepharisma stoltei</name>
    <dbReference type="NCBI Taxonomy" id="1481888"/>
    <lineage>
        <taxon>Eukaryota</taxon>
        <taxon>Sar</taxon>
        <taxon>Alveolata</taxon>
        <taxon>Ciliophora</taxon>
        <taxon>Postciliodesmatophora</taxon>
        <taxon>Heterotrichea</taxon>
        <taxon>Heterotrichida</taxon>
        <taxon>Blepharismidae</taxon>
        <taxon>Blepharisma</taxon>
    </lineage>
</organism>
<evidence type="ECO:0008006" key="4">
    <source>
        <dbReference type="Google" id="ProtNLM"/>
    </source>
</evidence>
<dbReference type="AlphaFoldDB" id="A0AAU9ILN7"/>
<proteinExistence type="predicted"/>
<evidence type="ECO:0000256" key="1">
    <source>
        <dbReference type="SAM" id="Phobius"/>
    </source>
</evidence>
<gene>
    <name evidence="2" type="ORF">BSTOLATCC_MIC9909</name>
</gene>
<keyword evidence="3" id="KW-1185">Reference proteome</keyword>
<comment type="caution">
    <text evidence="2">The sequence shown here is derived from an EMBL/GenBank/DDBJ whole genome shotgun (WGS) entry which is preliminary data.</text>
</comment>
<reference evidence="2" key="1">
    <citation type="submission" date="2021-09" db="EMBL/GenBank/DDBJ databases">
        <authorList>
            <consortium name="AG Swart"/>
            <person name="Singh M."/>
            <person name="Singh A."/>
            <person name="Seah K."/>
            <person name="Emmerich C."/>
        </authorList>
    </citation>
    <scope>NUCLEOTIDE SEQUENCE</scope>
    <source>
        <strain evidence="2">ATCC30299</strain>
    </source>
</reference>
<keyword evidence="1" id="KW-1133">Transmembrane helix</keyword>
<accession>A0AAU9ILN7</accession>
<keyword evidence="1" id="KW-0812">Transmembrane</keyword>
<name>A0AAU9ILN7_9CILI</name>
<feature type="transmembrane region" description="Helical" evidence="1">
    <location>
        <begin position="6"/>
        <end position="25"/>
    </location>
</feature>
<keyword evidence="1" id="KW-0472">Membrane</keyword>
<protein>
    <recommendedName>
        <fullName evidence="4">Secreted protein</fullName>
    </recommendedName>
</protein>
<sequence>MVKNYFPILFFLSELLILIYFTCFVSRKCLSDFLEQLKIPYIKMATIKLFINIIHQEMGCYPSSSKLTRFPGFIIKKKHHRTHDEIQTVASESFINYMSSLSTILNQHNKNVPF</sequence>
<evidence type="ECO:0000313" key="3">
    <source>
        <dbReference type="Proteomes" id="UP001162131"/>
    </source>
</evidence>
<dbReference type="EMBL" id="CAJZBQ010000011">
    <property type="protein sequence ID" value="CAG9314112.1"/>
    <property type="molecule type" value="Genomic_DNA"/>
</dbReference>
<dbReference type="Proteomes" id="UP001162131">
    <property type="component" value="Unassembled WGS sequence"/>
</dbReference>
<evidence type="ECO:0000313" key="2">
    <source>
        <dbReference type="EMBL" id="CAG9314112.1"/>
    </source>
</evidence>